<dbReference type="OrthoDB" id="3045089at2759"/>
<protein>
    <recommendedName>
        <fullName evidence="2">Ubiquitin-like domain-containing protein</fullName>
    </recommendedName>
</protein>
<dbReference type="Proteomes" id="UP000184330">
    <property type="component" value="Unassembled WGS sequence"/>
</dbReference>
<sequence>MSFGWSANDISQAIGLVIKVVKALDSANGAAADYREAVGFLRSLKRTLEPLQTFAGLELYPTYGEEIRQHVEKIQGPISKFLASAAKFEPQLGSSAKPGRHRGLKKKLEWRGDLRTAFTDVLDPRLVELLQLHLEPLAEHFDQYEFTLPILQIEGSEHAQTMNHHLENIITHLQKQDLDLAEAVSTVKMYIENATLALKQEIVQQQASGYSRGLRSTASQHRNQLERSLDIMAQYPQGIVIKESLQELSVCHRWDYCVTHGGRYYLAFLYLGHFLRNFFLTVPLVVRPKPALTPILIAKYHISFYDAIGRSPRVLDYDCFANYKVFQAFLEDSFAGSPGASWVELGLYQLANARNGLTISSDTWSRMISPGSHINMSMLVGQVLARTSKSQSSEEVCPTLDCEGVLQKAGGSLAVRDRSHDLKESKSVNIVFEQNRSLVEQYPEMMDITDEYVPEVDGSGGAKIGATQPARTVKNALVDDMVHFKRVLRHPQPPTTFLFANNELSVNDDPSDGGVASRTNENGRWLPPVQKTGFRPKMPGALYRWTDGTITAADDCHFNDGLWLTPGASTPLTLYEATTMFYANAWTQFVSTPVDASVRDMATESSSSGRGRWWPLTFSHDESLSRIGIIEEEPYLAGSAVPWITDLGLDSYSHRHVPRAGGLAGSAAMIIALIAFPCRSIDLERILLVDRAWHLNKWRRHARTDDRVDEKGVVGNIYLDPENLPASFTFLLTETGVNLRVGMEHFVSKRPKMSFCPILVVSDIPFKNPDPGFRFPSFPFTTIRRTPTPLSFRVGFPV</sequence>
<evidence type="ECO:0000313" key="3">
    <source>
        <dbReference type="EMBL" id="CZR55057.1"/>
    </source>
</evidence>
<dbReference type="AlphaFoldDB" id="A0A1L7WQM4"/>
<feature type="domain" description="Ubiquitin-like" evidence="2">
    <location>
        <begin position="299"/>
        <end position="380"/>
    </location>
</feature>
<feature type="region of interest" description="Disordered" evidence="1">
    <location>
        <begin position="508"/>
        <end position="531"/>
    </location>
</feature>
<evidence type="ECO:0000313" key="4">
    <source>
        <dbReference type="Proteomes" id="UP000184330"/>
    </source>
</evidence>
<dbReference type="EMBL" id="FJOG01000006">
    <property type="protein sequence ID" value="CZR55057.1"/>
    <property type="molecule type" value="Genomic_DNA"/>
</dbReference>
<accession>A0A1L7WQM4</accession>
<gene>
    <name evidence="3" type="ORF">PAC_04943</name>
</gene>
<dbReference type="InterPro" id="IPR054464">
    <property type="entry name" value="ULD_fung"/>
</dbReference>
<keyword evidence="4" id="KW-1185">Reference proteome</keyword>
<dbReference type="PANTHER" id="PTHR38886">
    <property type="entry name" value="SESA DOMAIN-CONTAINING PROTEIN"/>
    <property type="match status" value="1"/>
</dbReference>
<dbReference type="Pfam" id="PF22893">
    <property type="entry name" value="ULD_2"/>
    <property type="match status" value="1"/>
</dbReference>
<evidence type="ECO:0000259" key="2">
    <source>
        <dbReference type="Pfam" id="PF22893"/>
    </source>
</evidence>
<name>A0A1L7WQM4_9HELO</name>
<reference evidence="3 4" key="1">
    <citation type="submission" date="2016-03" db="EMBL/GenBank/DDBJ databases">
        <authorList>
            <person name="Ploux O."/>
        </authorList>
    </citation>
    <scope>NUCLEOTIDE SEQUENCE [LARGE SCALE GENOMIC DNA]</scope>
    <source>
        <strain evidence="3 4">UAMH 11012</strain>
    </source>
</reference>
<evidence type="ECO:0000256" key="1">
    <source>
        <dbReference type="SAM" id="MobiDB-lite"/>
    </source>
</evidence>
<proteinExistence type="predicted"/>
<organism evidence="3 4">
    <name type="scientific">Phialocephala subalpina</name>
    <dbReference type="NCBI Taxonomy" id="576137"/>
    <lineage>
        <taxon>Eukaryota</taxon>
        <taxon>Fungi</taxon>
        <taxon>Dikarya</taxon>
        <taxon>Ascomycota</taxon>
        <taxon>Pezizomycotina</taxon>
        <taxon>Leotiomycetes</taxon>
        <taxon>Helotiales</taxon>
        <taxon>Mollisiaceae</taxon>
        <taxon>Phialocephala</taxon>
        <taxon>Phialocephala fortinii species complex</taxon>
    </lineage>
</organism>
<dbReference type="PANTHER" id="PTHR38886:SF1">
    <property type="entry name" value="NACHT-NTPASE AND P-LOOP NTPASES N-TERMINAL DOMAIN-CONTAINING PROTEIN"/>
    <property type="match status" value="1"/>
</dbReference>